<dbReference type="PRINTS" id="PR00385">
    <property type="entry name" value="P450"/>
</dbReference>
<sequence length="407" mass="44061">MTNAAVHGVADLGDPHIYQTADRYRMWEKLVAENRAVWSAPGTSPGGFWSVFSHQACSELLAPNAPFTSEYGMMIGFDRDHPDKAGGRMLVVSEGSWHNQLRRLIAPFLSRASAQSLSAFVHREVAEILRRLRNGGSSTESTATGQDIASLVGSRLPAAVVCELLGIPASDRDLVVGLTNHAFGGKEPAFADMEPSEAHTQILSYFVDVIERRRADPGDDLVTALLADESLNDSEILINCDNVLIGGNETTRHAVTGCFHALAENPEILPALRAEPALIPAAVEEILRWASPAMHVLRVSTRPTVVAGQEIDEGVAVVAWLPAANRDPGVFPSPSELRLDRHPNRHLAFGHGLHHCLGAALARAELTALLEALADALDGVEPLAEPQWMSVNQVQGYRTLPVVLHWR</sequence>
<dbReference type="InterPro" id="IPR001128">
    <property type="entry name" value="Cyt_P450"/>
</dbReference>
<keyword evidence="2" id="KW-0408">Iron</keyword>
<keyword evidence="2" id="KW-0349">Heme</keyword>
<protein>
    <submittedName>
        <fullName evidence="3">Cytochrome P450</fullName>
    </submittedName>
</protein>
<evidence type="ECO:0000313" key="3">
    <source>
        <dbReference type="EMBL" id="KAA9373321.1"/>
    </source>
</evidence>
<dbReference type="GO" id="GO:0036199">
    <property type="term" value="F:cholest-4-en-3-one 26-monooxygenase activity"/>
    <property type="evidence" value="ECO:0007669"/>
    <property type="project" value="TreeGrafter"/>
</dbReference>
<dbReference type="AlphaFoldDB" id="A0A5J5JTL6"/>
<dbReference type="PANTHER" id="PTHR46696">
    <property type="entry name" value="P450, PUTATIVE (EUROFUNG)-RELATED"/>
    <property type="match status" value="1"/>
</dbReference>
<dbReference type="SUPFAM" id="SSF48264">
    <property type="entry name" value="Cytochrome P450"/>
    <property type="match status" value="1"/>
</dbReference>
<evidence type="ECO:0000256" key="2">
    <source>
        <dbReference type="RuleBase" id="RU000461"/>
    </source>
</evidence>
<evidence type="ECO:0000313" key="4">
    <source>
        <dbReference type="Proteomes" id="UP000327011"/>
    </source>
</evidence>
<dbReference type="InterPro" id="IPR036396">
    <property type="entry name" value="Cyt_P450_sf"/>
</dbReference>
<dbReference type="Proteomes" id="UP000327011">
    <property type="component" value="Unassembled WGS sequence"/>
</dbReference>
<keyword evidence="2" id="KW-0503">Monooxygenase</keyword>
<keyword evidence="4" id="KW-1185">Reference proteome</keyword>
<proteinExistence type="inferred from homology"/>
<evidence type="ECO:0000256" key="1">
    <source>
        <dbReference type="ARBA" id="ARBA00010617"/>
    </source>
</evidence>
<dbReference type="GO" id="GO:0006707">
    <property type="term" value="P:cholesterol catabolic process"/>
    <property type="evidence" value="ECO:0007669"/>
    <property type="project" value="TreeGrafter"/>
</dbReference>
<name>A0A5J5JTL6_9ACTN</name>
<accession>A0A5J5JTL6</accession>
<dbReference type="Pfam" id="PF00067">
    <property type="entry name" value="p450"/>
    <property type="match status" value="1"/>
</dbReference>
<dbReference type="RefSeq" id="WP_150940497.1">
    <property type="nucleotide sequence ID" value="NZ_VYTZ01000025.1"/>
</dbReference>
<dbReference type="InterPro" id="IPR017972">
    <property type="entry name" value="Cyt_P450_CS"/>
</dbReference>
<dbReference type="GO" id="GO:0020037">
    <property type="term" value="F:heme binding"/>
    <property type="evidence" value="ECO:0007669"/>
    <property type="project" value="InterPro"/>
</dbReference>
<comment type="caution">
    <text evidence="3">The sequence shown here is derived from an EMBL/GenBank/DDBJ whole genome shotgun (WGS) entry which is preliminary data.</text>
</comment>
<dbReference type="PROSITE" id="PS00086">
    <property type="entry name" value="CYTOCHROME_P450"/>
    <property type="match status" value="1"/>
</dbReference>
<dbReference type="GO" id="GO:0008395">
    <property type="term" value="F:steroid hydroxylase activity"/>
    <property type="evidence" value="ECO:0007669"/>
    <property type="project" value="TreeGrafter"/>
</dbReference>
<dbReference type="InterPro" id="IPR002397">
    <property type="entry name" value="Cyt_P450_B"/>
</dbReference>
<dbReference type="PRINTS" id="PR00359">
    <property type="entry name" value="BP450"/>
</dbReference>
<dbReference type="Gene3D" id="1.10.630.10">
    <property type="entry name" value="Cytochrome P450"/>
    <property type="match status" value="1"/>
</dbReference>
<keyword evidence="2" id="KW-0479">Metal-binding</keyword>
<gene>
    <name evidence="3" type="ORF">F5972_35965</name>
</gene>
<reference evidence="3 4" key="1">
    <citation type="submission" date="2019-09" db="EMBL/GenBank/DDBJ databases">
        <title>Screening of Novel Bioactive Compounds from Soil-Associated.</title>
        <authorList>
            <person name="Gong X."/>
        </authorList>
    </citation>
    <scope>NUCLEOTIDE SEQUENCE [LARGE SCALE GENOMIC DNA]</scope>
    <source>
        <strain evidence="3 4">Gxj-6</strain>
    </source>
</reference>
<comment type="similarity">
    <text evidence="1 2">Belongs to the cytochrome P450 family.</text>
</comment>
<dbReference type="GO" id="GO:0005506">
    <property type="term" value="F:iron ion binding"/>
    <property type="evidence" value="ECO:0007669"/>
    <property type="project" value="InterPro"/>
</dbReference>
<organism evidence="3 4">
    <name type="scientific">Microbispora cellulosiformans</name>
    <dbReference type="NCBI Taxonomy" id="2614688"/>
    <lineage>
        <taxon>Bacteria</taxon>
        <taxon>Bacillati</taxon>
        <taxon>Actinomycetota</taxon>
        <taxon>Actinomycetes</taxon>
        <taxon>Streptosporangiales</taxon>
        <taxon>Streptosporangiaceae</taxon>
        <taxon>Microbispora</taxon>
    </lineage>
</organism>
<dbReference type="EMBL" id="VYTZ01000025">
    <property type="protein sequence ID" value="KAA9373321.1"/>
    <property type="molecule type" value="Genomic_DNA"/>
</dbReference>
<dbReference type="PANTHER" id="PTHR46696:SF4">
    <property type="entry name" value="BIOTIN BIOSYNTHESIS CYTOCHROME P450"/>
    <property type="match status" value="1"/>
</dbReference>
<keyword evidence="2" id="KW-0560">Oxidoreductase</keyword>